<dbReference type="GO" id="GO:0005634">
    <property type="term" value="C:nucleus"/>
    <property type="evidence" value="ECO:0007669"/>
    <property type="project" value="TreeGrafter"/>
</dbReference>
<dbReference type="Pfam" id="PF00856">
    <property type="entry name" value="SET"/>
    <property type="match status" value="1"/>
</dbReference>
<dbReference type="CDD" id="cd10527">
    <property type="entry name" value="SET_LSMT"/>
    <property type="match status" value="1"/>
</dbReference>
<name>A0A8J9X8B0_PHATR</name>
<evidence type="ECO:0000256" key="1">
    <source>
        <dbReference type="SAM" id="SignalP"/>
    </source>
</evidence>
<dbReference type="Proteomes" id="UP000836788">
    <property type="component" value="Chromosome 4"/>
</dbReference>
<accession>A0A8J9X8B0</accession>
<dbReference type="PROSITE" id="PS50280">
    <property type="entry name" value="SET"/>
    <property type="match status" value="1"/>
</dbReference>
<reference evidence="3" key="1">
    <citation type="submission" date="2022-02" db="EMBL/GenBank/DDBJ databases">
        <authorList>
            <person name="Giguere J D."/>
        </authorList>
    </citation>
    <scope>NUCLEOTIDE SEQUENCE</scope>
    <source>
        <strain evidence="3">CCAP 1055/1</strain>
    </source>
</reference>
<protein>
    <recommendedName>
        <fullName evidence="2">SET domain-containing protein</fullName>
    </recommendedName>
</protein>
<dbReference type="PANTHER" id="PTHR13271:SF34">
    <property type="entry name" value="N-LYSINE METHYLTRANSFERASE SETD6"/>
    <property type="match status" value="1"/>
</dbReference>
<proteinExistence type="predicted"/>
<dbReference type="EMBL" id="OU594945">
    <property type="protein sequence ID" value="CAG9289419.1"/>
    <property type="molecule type" value="Genomic_DNA"/>
</dbReference>
<gene>
    <name evidence="3" type="ORF">PTTT1_LOCUS41602</name>
</gene>
<dbReference type="InterPro" id="IPR046341">
    <property type="entry name" value="SET_dom_sf"/>
</dbReference>
<feature type="signal peptide" evidence="1">
    <location>
        <begin position="1"/>
        <end position="24"/>
    </location>
</feature>
<evidence type="ECO:0000313" key="3">
    <source>
        <dbReference type="EMBL" id="CAG9289419.1"/>
    </source>
</evidence>
<dbReference type="GO" id="GO:0016279">
    <property type="term" value="F:protein-lysine N-methyltransferase activity"/>
    <property type="evidence" value="ECO:0007669"/>
    <property type="project" value="TreeGrafter"/>
</dbReference>
<evidence type="ECO:0000259" key="2">
    <source>
        <dbReference type="PROSITE" id="PS50280"/>
    </source>
</evidence>
<dbReference type="AlphaFoldDB" id="A0A8J9X8B0"/>
<dbReference type="SUPFAM" id="SSF82199">
    <property type="entry name" value="SET domain"/>
    <property type="match status" value="1"/>
</dbReference>
<organism evidence="3">
    <name type="scientific">Phaeodactylum tricornutum</name>
    <name type="common">Diatom</name>
    <dbReference type="NCBI Taxonomy" id="2850"/>
    <lineage>
        <taxon>Eukaryota</taxon>
        <taxon>Sar</taxon>
        <taxon>Stramenopiles</taxon>
        <taxon>Ochrophyta</taxon>
        <taxon>Bacillariophyta</taxon>
        <taxon>Bacillariophyceae</taxon>
        <taxon>Bacillariophycidae</taxon>
        <taxon>Naviculales</taxon>
        <taxon>Phaeodactylaceae</taxon>
        <taxon>Phaeodactylum</taxon>
    </lineage>
</organism>
<sequence>MIKRKLGAVFATAMLHSRLTTALAVQHSALADVGTDAFGGKGLFAKQDIQAGLSVLDISRADIIYGCEPHSYLADVTVRRLSPDDDNESQRGFWSIAAALVCSRLLEVPVASKLGVGPSVISYLSQLPWDDCMWQLPIVWSESVLDQTLIYGTEMALAEDLHATHESSADVFDTCLKAKSRVLNLKQIGTELAEVLLPILHQNGCLHSDDVIMLTCHQAVALVFSRTHQKGSAGKLALLPFFDCANHMDDSNCRLSESEGDDRLHMVAERNIKKGEELTISYGIAYALAAFCSYGFVPDPLIRGDLAGKAIQYAARKGQSLAANRSLNPGKD</sequence>
<dbReference type="InterPro" id="IPR001214">
    <property type="entry name" value="SET_dom"/>
</dbReference>
<dbReference type="Gene3D" id="3.90.1410.10">
    <property type="entry name" value="set domain protein methyltransferase, domain 1"/>
    <property type="match status" value="1"/>
</dbReference>
<dbReference type="InterPro" id="IPR050600">
    <property type="entry name" value="SETD3_SETD6_MTase"/>
</dbReference>
<feature type="domain" description="SET" evidence="2">
    <location>
        <begin position="26"/>
        <end position="283"/>
    </location>
</feature>
<keyword evidence="1" id="KW-0732">Signal</keyword>
<dbReference type="PANTHER" id="PTHR13271">
    <property type="entry name" value="UNCHARACTERIZED PUTATIVE METHYLTRANSFERASE"/>
    <property type="match status" value="1"/>
</dbReference>
<feature type="chain" id="PRO_5035455724" description="SET domain-containing protein" evidence="1">
    <location>
        <begin position="25"/>
        <end position="332"/>
    </location>
</feature>